<evidence type="ECO:0000313" key="2">
    <source>
        <dbReference type="EMBL" id="QDV39384.1"/>
    </source>
</evidence>
<dbReference type="AlphaFoldDB" id="A0A518HEW9"/>
<evidence type="ECO:0000313" key="3">
    <source>
        <dbReference type="Proteomes" id="UP000317835"/>
    </source>
</evidence>
<proteinExistence type="predicted"/>
<dbReference type="EMBL" id="CP036428">
    <property type="protein sequence ID" value="QDV39384.1"/>
    <property type="molecule type" value="Genomic_DNA"/>
</dbReference>
<keyword evidence="2" id="KW-0614">Plasmid</keyword>
<name>A0A518HEW9_9BACT</name>
<gene>
    <name evidence="2" type="ORF">ElP_73500</name>
</gene>
<evidence type="ECO:0000259" key="1">
    <source>
        <dbReference type="Pfam" id="PF20254"/>
    </source>
</evidence>
<dbReference type="InterPro" id="IPR046540">
    <property type="entry name" value="DMFA2_C"/>
</dbReference>
<dbReference type="Proteomes" id="UP000317835">
    <property type="component" value="Plasmid pElP_2"/>
</dbReference>
<sequence length="498" mass="55442">MTVVPASRPRSWTSSRRPSGGISPFMIGLALMGFAGRSHAAPEEPIVVENAKAGTTDWILDQVEVDEDQRSRAIEGFCSQASVAAGETLTVSVSTEPASSFRCRIYRMGYYGGAGARLVHETGSLPGTTQPTPDPGPRDVRECRWEPSFSLTIPGDWLSGVYLGKLTAEPSGLQSYVVFIVRDDRPADFVFQCSDLTWQAYNRWPGWSSLYDYEGNRWETRLSNDVSLDRPYSRYYNMLPIDDTAATPVVGSGEFLLWEFPLAYWMERHGYDVTYISDLDTHRDGMGLRRAKGFLSVGHDEYWTPEMFENVARARDAGVCLAFFSGNSLSGEIALDPALDGRPDRIFRRSRIFDEEEELMGASSYGVGLGDWTCRRPGHWLFEGTRMGEGDSIPGLVGWEFHGPPLRDDPSLVVLAGGRLNDSDGSELDREHAAVVYDGPEGNFVFNAATCWWSLPLSSPPGYLDVNRADFHEDDPRVQRMTRNVLDRIIEAGPSNRP</sequence>
<geneLocation type="plasmid" evidence="3">
    <name>pelp_2</name>
</geneLocation>
<protein>
    <recommendedName>
        <fullName evidence="1">N,N-dimethylformamidase beta subunit-like C-terminal domain-containing protein</fullName>
    </recommendedName>
</protein>
<feature type="domain" description="N,N-dimethylformamidase beta subunit-like C-terminal" evidence="1">
    <location>
        <begin position="103"/>
        <end position="458"/>
    </location>
</feature>
<accession>A0A518HEW9</accession>
<dbReference type="RefSeq" id="WP_145279615.1">
    <property type="nucleotide sequence ID" value="NZ_CP036428.1"/>
</dbReference>
<keyword evidence="3" id="KW-1185">Reference proteome</keyword>
<dbReference type="Pfam" id="PF20254">
    <property type="entry name" value="DMFA2_C"/>
    <property type="match status" value="1"/>
</dbReference>
<dbReference type="KEGG" id="tpla:ElP_73500"/>
<organism evidence="2 3">
    <name type="scientific">Tautonia plasticadhaerens</name>
    <dbReference type="NCBI Taxonomy" id="2527974"/>
    <lineage>
        <taxon>Bacteria</taxon>
        <taxon>Pseudomonadati</taxon>
        <taxon>Planctomycetota</taxon>
        <taxon>Planctomycetia</taxon>
        <taxon>Isosphaerales</taxon>
        <taxon>Isosphaeraceae</taxon>
        <taxon>Tautonia</taxon>
    </lineage>
</organism>
<dbReference type="OrthoDB" id="505641at2"/>
<reference evidence="2 3" key="1">
    <citation type="submission" date="2019-02" db="EMBL/GenBank/DDBJ databases">
        <title>Deep-cultivation of Planctomycetes and their phenomic and genomic characterization uncovers novel biology.</title>
        <authorList>
            <person name="Wiegand S."/>
            <person name="Jogler M."/>
            <person name="Boedeker C."/>
            <person name="Pinto D."/>
            <person name="Vollmers J."/>
            <person name="Rivas-Marin E."/>
            <person name="Kohn T."/>
            <person name="Peeters S.H."/>
            <person name="Heuer A."/>
            <person name="Rast P."/>
            <person name="Oberbeckmann S."/>
            <person name="Bunk B."/>
            <person name="Jeske O."/>
            <person name="Meyerdierks A."/>
            <person name="Storesund J.E."/>
            <person name="Kallscheuer N."/>
            <person name="Luecker S."/>
            <person name="Lage O.M."/>
            <person name="Pohl T."/>
            <person name="Merkel B.J."/>
            <person name="Hornburger P."/>
            <person name="Mueller R.-W."/>
            <person name="Bruemmer F."/>
            <person name="Labrenz M."/>
            <person name="Spormann A.M."/>
            <person name="Op den Camp H."/>
            <person name="Overmann J."/>
            <person name="Amann R."/>
            <person name="Jetten M.S.M."/>
            <person name="Mascher T."/>
            <person name="Medema M.H."/>
            <person name="Devos D.P."/>
            <person name="Kaster A.-K."/>
            <person name="Ovreas L."/>
            <person name="Rohde M."/>
            <person name="Galperin M.Y."/>
            <person name="Jogler C."/>
        </authorList>
    </citation>
    <scope>NUCLEOTIDE SEQUENCE [LARGE SCALE GENOMIC DNA]</scope>
    <source>
        <strain evidence="2 3">ElP</strain>
        <plasmid evidence="3">pelp_2</plasmid>
    </source>
</reference>